<keyword evidence="5 8" id="KW-0812">Transmembrane</keyword>
<feature type="transmembrane region" description="Helical" evidence="8">
    <location>
        <begin position="184"/>
        <end position="202"/>
    </location>
</feature>
<feature type="transmembrane region" description="Helical" evidence="8">
    <location>
        <begin position="123"/>
        <end position="142"/>
    </location>
</feature>
<evidence type="ECO:0000256" key="7">
    <source>
        <dbReference type="ARBA" id="ARBA00023136"/>
    </source>
</evidence>
<dbReference type="OrthoDB" id="31383at2"/>
<keyword evidence="4" id="KW-1003">Cell membrane</keyword>
<dbReference type="Pfam" id="PF03547">
    <property type="entry name" value="Mem_trans"/>
    <property type="match status" value="2"/>
</dbReference>
<proteinExistence type="inferred from homology"/>
<dbReference type="PANTHER" id="PTHR36838:SF1">
    <property type="entry name" value="SLR1864 PROTEIN"/>
    <property type="match status" value="1"/>
</dbReference>
<dbReference type="PANTHER" id="PTHR36838">
    <property type="entry name" value="AUXIN EFFLUX CARRIER FAMILY PROTEIN"/>
    <property type="match status" value="1"/>
</dbReference>
<sequence>MEALLNTVAPVGLIVALGFLLGRRQALDLTPLSRLTLYLLVPALIFDSMRRSTLSAEAALGLVLGFALTYALLFLAALLLARALGLEPPLWKTLLAGALFPNSGNMGLSLTFFALGAEGLERAVVYFIASSVLMFGLGPAFLRGGGVGESLLFTLRLPLFWALAGGLLLRGVPFPFRLDEGVHLLGQAAIPVLLTTLGLQLAQTRVVVGGFEVLSSLLRLVLAPLLAHGVGLLLGLGSLEHKVLVLQSAMPTAVNAFLMSREFGGDPARAARSVVASTLLAFLTLPLVLLALGVR</sequence>
<dbReference type="GO" id="GO:0005886">
    <property type="term" value="C:plasma membrane"/>
    <property type="evidence" value="ECO:0007669"/>
    <property type="project" value="UniProtKB-SubCell"/>
</dbReference>
<comment type="subcellular location">
    <subcellularLocation>
        <location evidence="1">Cell membrane</location>
        <topology evidence="1">Multi-pass membrane protein</topology>
    </subcellularLocation>
</comment>
<dbReference type="InterPro" id="IPR004776">
    <property type="entry name" value="Mem_transp_PIN-like"/>
</dbReference>
<evidence type="ECO:0000256" key="8">
    <source>
        <dbReference type="SAM" id="Phobius"/>
    </source>
</evidence>
<feature type="transmembrane region" description="Helical" evidence="8">
    <location>
        <begin position="154"/>
        <end position="172"/>
    </location>
</feature>
<dbReference type="STRING" id="276.THFILI_00715"/>
<evidence type="ECO:0000313" key="9">
    <source>
        <dbReference type="EMBL" id="KGQ20870.1"/>
    </source>
</evidence>
<reference evidence="9 10" key="1">
    <citation type="journal article" date="2015" name="Genome Announc.">
        <title>Draft Genome Sequence of the Thermophile Thermus filiformis ATCC 43280, Producer of Carotenoid-(Di)glucoside-Branched Fatty Acid (Di)esters and Source of Hyperthermostable Enzymes of Biotechnological Interest.</title>
        <authorList>
            <person name="Mandelli F."/>
            <person name="Oliveira Ramires B."/>
            <person name="Couger M.B."/>
            <person name="Paixao D.A."/>
            <person name="Camilo C.M."/>
            <person name="Polikarpov I."/>
            <person name="Prade R."/>
            <person name="Riano-Pachon D.M."/>
            <person name="Squina F.M."/>
        </authorList>
    </citation>
    <scope>NUCLEOTIDE SEQUENCE [LARGE SCALE GENOMIC DNA]</scope>
    <source>
        <strain evidence="9 10">ATCC 43280</strain>
    </source>
</reference>
<dbReference type="PATRIC" id="fig|276.5.peg.2347"/>
<evidence type="ECO:0000256" key="1">
    <source>
        <dbReference type="ARBA" id="ARBA00004651"/>
    </source>
</evidence>
<feature type="transmembrane region" description="Helical" evidence="8">
    <location>
        <begin position="58"/>
        <end position="81"/>
    </location>
</feature>
<evidence type="ECO:0000313" key="10">
    <source>
        <dbReference type="Proteomes" id="UP000030364"/>
    </source>
</evidence>
<comment type="caution">
    <text evidence="9">The sequence shown here is derived from an EMBL/GenBank/DDBJ whole genome shotgun (WGS) entry which is preliminary data.</text>
</comment>
<protein>
    <submittedName>
        <fullName evidence="9">Transporter</fullName>
    </submittedName>
</protein>
<feature type="transmembrane region" description="Helical" evidence="8">
    <location>
        <begin position="274"/>
        <end position="294"/>
    </location>
</feature>
<dbReference type="AlphaFoldDB" id="A0A0A2WRD0"/>
<evidence type="ECO:0000256" key="6">
    <source>
        <dbReference type="ARBA" id="ARBA00022989"/>
    </source>
</evidence>
<evidence type="ECO:0000256" key="3">
    <source>
        <dbReference type="ARBA" id="ARBA00022448"/>
    </source>
</evidence>
<evidence type="ECO:0000256" key="5">
    <source>
        <dbReference type="ARBA" id="ARBA00022692"/>
    </source>
</evidence>
<keyword evidence="10" id="KW-1185">Reference proteome</keyword>
<feature type="transmembrane region" description="Helical" evidence="8">
    <location>
        <begin position="93"/>
        <end position="117"/>
    </location>
</feature>
<dbReference type="InterPro" id="IPR038770">
    <property type="entry name" value="Na+/solute_symporter_sf"/>
</dbReference>
<dbReference type="RefSeq" id="WP_038067709.1">
    <property type="nucleotide sequence ID" value="NZ_JPSL02000033.1"/>
</dbReference>
<name>A0A0A2WRD0_THEFI</name>
<dbReference type="EMBL" id="JPSL02000033">
    <property type="protein sequence ID" value="KGQ20870.1"/>
    <property type="molecule type" value="Genomic_DNA"/>
</dbReference>
<evidence type="ECO:0000256" key="2">
    <source>
        <dbReference type="ARBA" id="ARBA00010145"/>
    </source>
</evidence>
<dbReference type="GO" id="GO:0055085">
    <property type="term" value="P:transmembrane transport"/>
    <property type="evidence" value="ECO:0007669"/>
    <property type="project" value="InterPro"/>
</dbReference>
<dbReference type="Proteomes" id="UP000030364">
    <property type="component" value="Unassembled WGS sequence"/>
</dbReference>
<dbReference type="Gene3D" id="1.20.1530.20">
    <property type="match status" value="1"/>
</dbReference>
<comment type="similarity">
    <text evidence="2">Belongs to the auxin efflux carrier (TC 2.A.69) family.</text>
</comment>
<gene>
    <name evidence="9" type="ORF">THFILI_00715</name>
</gene>
<keyword evidence="6 8" id="KW-1133">Transmembrane helix</keyword>
<feature type="transmembrane region" description="Helical" evidence="8">
    <location>
        <begin position="214"/>
        <end position="236"/>
    </location>
</feature>
<keyword evidence="3" id="KW-0813">Transport</keyword>
<organism evidence="9 10">
    <name type="scientific">Thermus filiformis</name>
    <dbReference type="NCBI Taxonomy" id="276"/>
    <lineage>
        <taxon>Bacteria</taxon>
        <taxon>Thermotogati</taxon>
        <taxon>Deinococcota</taxon>
        <taxon>Deinococci</taxon>
        <taxon>Thermales</taxon>
        <taxon>Thermaceae</taxon>
        <taxon>Thermus</taxon>
    </lineage>
</organism>
<evidence type="ECO:0000256" key="4">
    <source>
        <dbReference type="ARBA" id="ARBA00022475"/>
    </source>
</evidence>
<keyword evidence="7 8" id="KW-0472">Membrane</keyword>
<accession>A0A0A2WRD0</accession>